<evidence type="ECO:0000256" key="2">
    <source>
        <dbReference type="ARBA" id="ARBA00022771"/>
    </source>
</evidence>
<keyword evidence="1" id="KW-0479">Metal-binding</keyword>
<keyword evidence="7" id="KW-1185">Reference proteome</keyword>
<dbReference type="SMART" id="SM00547">
    <property type="entry name" value="ZnF_RBZ"/>
    <property type="match status" value="2"/>
</dbReference>
<dbReference type="InterPro" id="IPR048839">
    <property type="entry name" value="SPATA2_PUB-like"/>
</dbReference>
<protein>
    <submittedName>
        <fullName evidence="8">Uncharacterized protein LOC101848964</fullName>
    </submittedName>
</protein>
<evidence type="ECO:0000256" key="4">
    <source>
        <dbReference type="PROSITE-ProRule" id="PRU00322"/>
    </source>
</evidence>
<keyword evidence="2 4" id="KW-0863">Zinc-finger</keyword>
<dbReference type="PROSITE" id="PS50199">
    <property type="entry name" value="ZF_RANBP2_2"/>
    <property type="match status" value="1"/>
</dbReference>
<dbReference type="PANTHER" id="PTHR15326:SF2">
    <property type="entry name" value="PROTEIN TAMOZHENNIC"/>
    <property type="match status" value="1"/>
</dbReference>
<dbReference type="InterPro" id="IPR036339">
    <property type="entry name" value="PUB-like_dom_sf"/>
</dbReference>
<dbReference type="RefSeq" id="XP_005096660.1">
    <property type="nucleotide sequence ID" value="XM_005096603.3"/>
</dbReference>
<evidence type="ECO:0000313" key="7">
    <source>
        <dbReference type="Proteomes" id="UP000694888"/>
    </source>
</evidence>
<evidence type="ECO:0000313" key="8">
    <source>
        <dbReference type="RefSeq" id="XP_005096660.1"/>
    </source>
</evidence>
<reference evidence="8" key="1">
    <citation type="submission" date="2025-08" db="UniProtKB">
        <authorList>
            <consortium name="RefSeq"/>
        </authorList>
    </citation>
    <scope>IDENTIFICATION</scope>
</reference>
<accession>A0ABM0JLR9</accession>
<keyword evidence="3" id="KW-0862">Zinc</keyword>
<evidence type="ECO:0000256" key="1">
    <source>
        <dbReference type="ARBA" id="ARBA00022723"/>
    </source>
</evidence>
<organism evidence="7 8">
    <name type="scientific">Aplysia californica</name>
    <name type="common">California sea hare</name>
    <dbReference type="NCBI Taxonomy" id="6500"/>
    <lineage>
        <taxon>Eukaryota</taxon>
        <taxon>Metazoa</taxon>
        <taxon>Spiralia</taxon>
        <taxon>Lophotrochozoa</taxon>
        <taxon>Mollusca</taxon>
        <taxon>Gastropoda</taxon>
        <taxon>Heterobranchia</taxon>
        <taxon>Euthyneura</taxon>
        <taxon>Tectipleura</taxon>
        <taxon>Aplysiida</taxon>
        <taxon>Aplysioidea</taxon>
        <taxon>Aplysiidae</taxon>
        <taxon>Aplysia</taxon>
    </lineage>
</organism>
<feature type="domain" description="RanBP2-type" evidence="6">
    <location>
        <begin position="599"/>
        <end position="633"/>
    </location>
</feature>
<dbReference type="GeneID" id="101848964"/>
<dbReference type="InterPro" id="IPR001876">
    <property type="entry name" value="Znf_RanBP2"/>
</dbReference>
<dbReference type="SUPFAM" id="SSF143503">
    <property type="entry name" value="PUG domain-like"/>
    <property type="match status" value="1"/>
</dbReference>
<dbReference type="Gene3D" id="1.20.58.2190">
    <property type="match status" value="1"/>
</dbReference>
<name>A0ABM0JLR9_APLCA</name>
<gene>
    <name evidence="8" type="primary">LOC101848964</name>
</gene>
<dbReference type="Proteomes" id="UP000694888">
    <property type="component" value="Unplaced"/>
</dbReference>
<evidence type="ECO:0000256" key="5">
    <source>
        <dbReference type="SAM" id="MobiDB-lite"/>
    </source>
</evidence>
<feature type="region of interest" description="Disordered" evidence="5">
    <location>
        <begin position="543"/>
        <end position="578"/>
    </location>
</feature>
<dbReference type="PANTHER" id="PTHR15326">
    <property type="entry name" value="SPERMATOGENESIS-ASSOCIATED PROTEIN 2/TAMOZHENNIC"/>
    <property type="match status" value="1"/>
</dbReference>
<sequence length="667" mass="73943">MEALRQARNLYIKSHDYETSLSDVDKPQLKSDIQRFIAISLKESALQNIFANPCMLNVLNTALRDRAANNTDLAPVVKAFESLERYILLLVEQPWKPEYKKLKMYGGFYKTRIKSVLLYPEEIFFTAGYIATNDDVMVHKRQMDKASLLLLAFDCKIASVECKTIADHYSKVKNIGQSLGFVVSERLGDAGIREENLLGRGKAPVPEMDLSWQKEMRTAAPALPKRDPIHHTRSHQQRAFESAYATGLEAGLDGVELSHKQGSRFNGMRPYQDFGHLEQVKSPLPASESVQDSFPCIDTALEERIPELPQGTCDEHMRESLKFVSQEEGPRHPPSTSSHTSQGFKSNDWKWFRELQNNGHVPRNTTAPVPEGPQLYGQIGTSNPLSVNTYPPAVTNYKPSMYPNDDASLDEGFQTDLGGSSRFLQPSLQGSFSQVAAPVQQVPHGYQVPHAVDATYGLKGIPPQPQGSFGPTIYTPPVLDADSAMLSYASKQARAPPPIPSRALKPMLQTRPMRADNMLENASVTAASLQAADLSRKVYGTLSAPTLPNMRPPVPVQTSDTEPITRRDRFGAGGKSNSLKYGDEKTSAVYKVAQSRAARSMDMTLIQWKCTKCSNVNMASDAVCSVCTHSRLSTTKKSCPRCTFDNSVESTHCGLCHQELEDQYTYV</sequence>
<feature type="region of interest" description="Disordered" evidence="5">
    <location>
        <begin position="322"/>
        <end position="344"/>
    </location>
</feature>
<proteinExistence type="predicted"/>
<evidence type="ECO:0000259" key="6">
    <source>
        <dbReference type="PROSITE" id="PS50199"/>
    </source>
</evidence>
<evidence type="ECO:0000256" key="3">
    <source>
        <dbReference type="ARBA" id="ARBA00022833"/>
    </source>
</evidence>
<dbReference type="Pfam" id="PF21388">
    <property type="entry name" value="SPATA2_PUB-like"/>
    <property type="match status" value="1"/>
</dbReference>
<dbReference type="PROSITE" id="PS01358">
    <property type="entry name" value="ZF_RANBP2_1"/>
    <property type="match status" value="1"/>
</dbReference>